<dbReference type="InterPro" id="IPR023214">
    <property type="entry name" value="HAD_sf"/>
</dbReference>
<protein>
    <submittedName>
        <fullName evidence="1">HAD-IA family hydrolase</fullName>
    </submittedName>
</protein>
<dbReference type="PANTHER" id="PTHR43434:SF13">
    <property type="entry name" value="PHOSPHOGLYCOLATE PHOSPHATASE"/>
    <property type="match status" value="1"/>
</dbReference>
<keyword evidence="2" id="KW-1185">Reference proteome</keyword>
<dbReference type="NCBIfam" id="TIGR01549">
    <property type="entry name" value="HAD-SF-IA-v1"/>
    <property type="match status" value="1"/>
</dbReference>
<comment type="caution">
    <text evidence="1">The sequence shown here is derived from an EMBL/GenBank/DDBJ whole genome shotgun (WGS) entry which is preliminary data.</text>
</comment>
<dbReference type="InterPro" id="IPR023198">
    <property type="entry name" value="PGP-like_dom2"/>
</dbReference>
<reference evidence="2" key="1">
    <citation type="journal article" date="2019" name="Int. J. Syst. Evol. Microbiol.">
        <title>The Global Catalogue of Microorganisms (GCM) 10K type strain sequencing project: providing services to taxonomists for standard genome sequencing and annotation.</title>
        <authorList>
            <consortium name="The Broad Institute Genomics Platform"/>
            <consortium name="The Broad Institute Genome Sequencing Center for Infectious Disease"/>
            <person name="Wu L."/>
            <person name="Ma J."/>
        </authorList>
    </citation>
    <scope>NUCLEOTIDE SEQUENCE [LARGE SCALE GENOMIC DNA]</scope>
    <source>
        <strain evidence="2">CCUG 56108</strain>
    </source>
</reference>
<dbReference type="GO" id="GO:0016787">
    <property type="term" value="F:hydrolase activity"/>
    <property type="evidence" value="ECO:0007669"/>
    <property type="project" value="UniProtKB-KW"/>
</dbReference>
<name>A0ABW3X1G9_9HYPH</name>
<dbReference type="Gene3D" id="1.10.150.240">
    <property type="entry name" value="Putative phosphatase, domain 2"/>
    <property type="match status" value="1"/>
</dbReference>
<dbReference type="InterPro" id="IPR006439">
    <property type="entry name" value="HAD-SF_hydro_IA"/>
</dbReference>
<sequence>MRRPYRLAIFDFDGTLADTFPWFCSVINDVALRYRFRQIGLAETQALRGLSARALIRELGVPAWKLPFITRHMHDLAARDIGAFALFPGVWEMIRDLHDAGIVLAIVSSNSEANVRHVLGPCASSFRHYACGASMFGKAKRLTAMMQKTGLGRDTIYVGDELRDHDAAKAAGCDFGAVSWGYTRGDVLAAAQPTLIFGHPSHIAKTIWSLHT</sequence>
<dbReference type="PANTHER" id="PTHR43434">
    <property type="entry name" value="PHOSPHOGLYCOLATE PHOSPHATASE"/>
    <property type="match status" value="1"/>
</dbReference>
<dbReference type="InterPro" id="IPR036412">
    <property type="entry name" value="HAD-like_sf"/>
</dbReference>
<organism evidence="1 2">
    <name type="scientific">Methylobacterium marchantiae</name>
    <dbReference type="NCBI Taxonomy" id="600331"/>
    <lineage>
        <taxon>Bacteria</taxon>
        <taxon>Pseudomonadati</taxon>
        <taxon>Pseudomonadota</taxon>
        <taxon>Alphaproteobacteria</taxon>
        <taxon>Hyphomicrobiales</taxon>
        <taxon>Methylobacteriaceae</taxon>
        <taxon>Methylobacterium</taxon>
    </lineage>
</organism>
<dbReference type="SFLD" id="SFLDG01129">
    <property type="entry name" value="C1.5:_HAD__Beta-PGM__Phosphata"/>
    <property type="match status" value="1"/>
</dbReference>
<dbReference type="SFLD" id="SFLDS00003">
    <property type="entry name" value="Haloacid_Dehalogenase"/>
    <property type="match status" value="1"/>
</dbReference>
<dbReference type="InterPro" id="IPR050155">
    <property type="entry name" value="HAD-like_hydrolase_sf"/>
</dbReference>
<dbReference type="InterPro" id="IPR041492">
    <property type="entry name" value="HAD_2"/>
</dbReference>
<keyword evidence="1" id="KW-0378">Hydrolase</keyword>
<dbReference type="Proteomes" id="UP001597176">
    <property type="component" value="Unassembled WGS sequence"/>
</dbReference>
<dbReference type="EMBL" id="JBHTND010000027">
    <property type="protein sequence ID" value="MFD1303308.1"/>
    <property type="molecule type" value="Genomic_DNA"/>
</dbReference>
<dbReference type="RefSeq" id="WP_238208905.1">
    <property type="nucleotide sequence ID" value="NZ_JBHTND010000027.1"/>
</dbReference>
<accession>A0ABW3X1G9</accession>
<evidence type="ECO:0000313" key="2">
    <source>
        <dbReference type="Proteomes" id="UP001597176"/>
    </source>
</evidence>
<dbReference type="SUPFAM" id="SSF56784">
    <property type="entry name" value="HAD-like"/>
    <property type="match status" value="1"/>
</dbReference>
<evidence type="ECO:0000313" key="1">
    <source>
        <dbReference type="EMBL" id="MFD1303308.1"/>
    </source>
</evidence>
<dbReference type="Pfam" id="PF13419">
    <property type="entry name" value="HAD_2"/>
    <property type="match status" value="1"/>
</dbReference>
<gene>
    <name evidence="1" type="ORF">ACFQ4G_17180</name>
</gene>
<proteinExistence type="predicted"/>
<dbReference type="Gene3D" id="3.40.50.1000">
    <property type="entry name" value="HAD superfamily/HAD-like"/>
    <property type="match status" value="1"/>
</dbReference>